<name>G4Z7X5_PHYSP</name>
<keyword evidence="2" id="KW-1185">Reference proteome</keyword>
<organism evidence="1 2">
    <name type="scientific">Phytophthora sojae (strain P6497)</name>
    <name type="common">Soybean stem and root rot agent</name>
    <name type="synonym">Phytophthora megasperma f. sp. glycines</name>
    <dbReference type="NCBI Taxonomy" id="1094619"/>
    <lineage>
        <taxon>Eukaryota</taxon>
        <taxon>Sar</taxon>
        <taxon>Stramenopiles</taxon>
        <taxon>Oomycota</taxon>
        <taxon>Peronosporomycetes</taxon>
        <taxon>Peronosporales</taxon>
        <taxon>Peronosporaceae</taxon>
        <taxon>Phytophthora</taxon>
    </lineage>
</organism>
<protein>
    <submittedName>
        <fullName evidence="1">Uncharacterized protein</fullName>
    </submittedName>
</protein>
<dbReference type="Proteomes" id="UP000002640">
    <property type="component" value="Unassembled WGS sequence"/>
</dbReference>
<sequence>MDLVFPGTLNQVVRRPDTAMRPFVSAEGESPVSPRLIVEIEIGNKSILQAQQYCREYFDLIPLLRAALLIKFFPARNGVFACVAILYRRSGDDDDEVVVADVVNFGSASIPDYAERDLEQEPRILPLAPPYNPNEASVSSWRAHHHPFVEIPAEDVFYRILERYSGRRVNPRALPALRIDLWEIYQLVEGILF</sequence>
<dbReference type="EMBL" id="JH159153">
    <property type="protein sequence ID" value="EGZ22510.1"/>
    <property type="molecule type" value="Genomic_DNA"/>
</dbReference>
<gene>
    <name evidence="1" type="ORF">PHYSODRAFT_299757</name>
</gene>
<accession>G4Z7X5</accession>
<evidence type="ECO:0000313" key="1">
    <source>
        <dbReference type="EMBL" id="EGZ22510.1"/>
    </source>
</evidence>
<dbReference type="InParanoid" id="G4Z7X5"/>
<evidence type="ECO:0000313" key="2">
    <source>
        <dbReference type="Proteomes" id="UP000002640"/>
    </source>
</evidence>
<proteinExistence type="predicted"/>
<dbReference type="AlphaFoldDB" id="G4Z7X5"/>
<dbReference type="RefSeq" id="XP_009525227.1">
    <property type="nucleotide sequence ID" value="XM_009526932.1"/>
</dbReference>
<reference evidence="1 2" key="1">
    <citation type="journal article" date="2006" name="Science">
        <title>Phytophthora genome sequences uncover evolutionary origins and mechanisms of pathogenesis.</title>
        <authorList>
            <person name="Tyler B.M."/>
            <person name="Tripathy S."/>
            <person name="Zhang X."/>
            <person name="Dehal P."/>
            <person name="Jiang R.H."/>
            <person name="Aerts A."/>
            <person name="Arredondo F.D."/>
            <person name="Baxter L."/>
            <person name="Bensasson D."/>
            <person name="Beynon J.L."/>
            <person name="Chapman J."/>
            <person name="Damasceno C.M."/>
            <person name="Dorrance A.E."/>
            <person name="Dou D."/>
            <person name="Dickerman A.W."/>
            <person name="Dubchak I.L."/>
            <person name="Garbelotto M."/>
            <person name="Gijzen M."/>
            <person name="Gordon S.G."/>
            <person name="Govers F."/>
            <person name="Grunwald N.J."/>
            <person name="Huang W."/>
            <person name="Ivors K.L."/>
            <person name="Jones R.W."/>
            <person name="Kamoun S."/>
            <person name="Krampis K."/>
            <person name="Lamour K.H."/>
            <person name="Lee M.K."/>
            <person name="McDonald W.H."/>
            <person name="Medina M."/>
            <person name="Meijer H.J."/>
            <person name="Nordberg E.K."/>
            <person name="Maclean D.J."/>
            <person name="Ospina-Giraldo M.D."/>
            <person name="Morris P.F."/>
            <person name="Phuntumart V."/>
            <person name="Putnam N.H."/>
            <person name="Rash S."/>
            <person name="Rose J.K."/>
            <person name="Sakihama Y."/>
            <person name="Salamov A.A."/>
            <person name="Savidor A."/>
            <person name="Scheuring C.F."/>
            <person name="Smith B.M."/>
            <person name="Sobral B.W."/>
            <person name="Terry A."/>
            <person name="Torto-Alalibo T.A."/>
            <person name="Win J."/>
            <person name="Xu Z."/>
            <person name="Zhang H."/>
            <person name="Grigoriev I.V."/>
            <person name="Rokhsar D.S."/>
            <person name="Boore J.L."/>
        </authorList>
    </citation>
    <scope>NUCLEOTIDE SEQUENCE [LARGE SCALE GENOMIC DNA]</scope>
    <source>
        <strain evidence="1 2">P6497</strain>
    </source>
</reference>
<dbReference type="KEGG" id="psoj:PHYSODRAFT_299757"/>
<dbReference type="GeneID" id="20641784"/>